<gene>
    <name evidence="2" type="ORF">MM415A00408_0027</name>
    <name evidence="1" type="ORF">MM415B00786_0027</name>
</gene>
<accession>A0A6M3IXW9</accession>
<reference evidence="1" key="1">
    <citation type="submission" date="2020-03" db="EMBL/GenBank/DDBJ databases">
        <title>The deep terrestrial virosphere.</title>
        <authorList>
            <person name="Holmfeldt K."/>
            <person name="Nilsson E."/>
            <person name="Simone D."/>
            <person name="Lopez-Fernandez M."/>
            <person name="Wu X."/>
            <person name="de Brujin I."/>
            <person name="Lundin D."/>
            <person name="Andersson A."/>
            <person name="Bertilsson S."/>
            <person name="Dopson M."/>
        </authorList>
    </citation>
    <scope>NUCLEOTIDE SEQUENCE</scope>
    <source>
        <strain evidence="2">MM415A00408</strain>
        <strain evidence="1">MM415B00786</strain>
    </source>
</reference>
<organism evidence="1">
    <name type="scientific">viral metagenome</name>
    <dbReference type="NCBI Taxonomy" id="1070528"/>
    <lineage>
        <taxon>unclassified sequences</taxon>
        <taxon>metagenomes</taxon>
        <taxon>organismal metagenomes</taxon>
    </lineage>
</organism>
<dbReference type="EMBL" id="MT141470">
    <property type="protein sequence ID" value="QJA62413.1"/>
    <property type="molecule type" value="Genomic_DNA"/>
</dbReference>
<name>A0A6M3IXW9_9ZZZZ</name>
<protein>
    <submittedName>
        <fullName evidence="1">Uncharacterized protein</fullName>
    </submittedName>
</protein>
<sequence length="70" mass="8153">MTKTEQIIEILKGRGCREIRSSSRKYRKFTYPDRPDQFYWIGKAGAVRVGKTVADSVSLTFAFHNNRRIT</sequence>
<dbReference type="EMBL" id="MT142487">
    <property type="protein sequence ID" value="QJA82434.1"/>
    <property type="molecule type" value="Genomic_DNA"/>
</dbReference>
<proteinExistence type="predicted"/>
<evidence type="ECO:0000313" key="1">
    <source>
        <dbReference type="EMBL" id="QJA62413.1"/>
    </source>
</evidence>
<evidence type="ECO:0000313" key="2">
    <source>
        <dbReference type="EMBL" id="QJA82434.1"/>
    </source>
</evidence>
<dbReference type="AlphaFoldDB" id="A0A6M3IXW9"/>